<evidence type="ECO:0000313" key="1">
    <source>
        <dbReference type="EMBL" id="MDP9799361.1"/>
    </source>
</evidence>
<reference evidence="1 2" key="1">
    <citation type="submission" date="2023-07" db="EMBL/GenBank/DDBJ databases">
        <title>Sequencing the genomes of 1000 actinobacteria strains.</title>
        <authorList>
            <person name="Klenk H.-P."/>
        </authorList>
    </citation>
    <scope>NUCLEOTIDE SEQUENCE [LARGE SCALE GENOMIC DNA]</scope>
    <source>
        <strain evidence="1 2">DSM 44710</strain>
    </source>
</reference>
<evidence type="ECO:0000313" key="2">
    <source>
        <dbReference type="Proteomes" id="UP001240984"/>
    </source>
</evidence>
<organism evidence="1 2">
    <name type="scientific">Catenuloplanes nepalensis</name>
    <dbReference type="NCBI Taxonomy" id="587533"/>
    <lineage>
        <taxon>Bacteria</taxon>
        <taxon>Bacillati</taxon>
        <taxon>Actinomycetota</taxon>
        <taxon>Actinomycetes</taxon>
        <taxon>Micromonosporales</taxon>
        <taxon>Micromonosporaceae</taxon>
        <taxon>Catenuloplanes</taxon>
    </lineage>
</organism>
<proteinExistence type="predicted"/>
<keyword evidence="2" id="KW-1185">Reference proteome</keyword>
<protein>
    <submittedName>
        <fullName evidence="1">Uncharacterized protein</fullName>
    </submittedName>
</protein>
<dbReference type="RefSeq" id="WP_306838170.1">
    <property type="nucleotide sequence ID" value="NZ_JAUSRA010000001.1"/>
</dbReference>
<accession>A0ABT9N6N6</accession>
<dbReference type="Proteomes" id="UP001240984">
    <property type="component" value="Unassembled WGS sequence"/>
</dbReference>
<comment type="caution">
    <text evidence="1">The sequence shown here is derived from an EMBL/GenBank/DDBJ whole genome shotgun (WGS) entry which is preliminary data.</text>
</comment>
<sequence>MTNWHAIVEYAGAITEDQAAELTERGEFVIATIDTDRNRTRVSFGVSASTLRQATDAALRDARTYADGIIAGAPIQMRIITDEDLAVENEHPIVPPLVDSTGAREILGVNTQQRMYEIEQRPDFPVPVETVSGGRRIYTAASIRAFGERWERKSGRPRKTT</sequence>
<dbReference type="EMBL" id="JAUSRA010000001">
    <property type="protein sequence ID" value="MDP9799361.1"/>
    <property type="molecule type" value="Genomic_DNA"/>
</dbReference>
<name>A0ABT9N6N6_9ACTN</name>
<gene>
    <name evidence="1" type="ORF">J2S43_007873</name>
</gene>